<dbReference type="PROSITE" id="PS51151">
    <property type="entry name" value="NAC_AB"/>
    <property type="match status" value="1"/>
</dbReference>
<keyword evidence="6" id="KW-1185">Reference proteome</keyword>
<gene>
    <name evidence="5" type="ORF">NDN08_005067</name>
</gene>
<proteinExistence type="inferred from homology"/>
<sequence length="192" mass="21039">MVDPEPTPASPQATKLAKLAKLQASVRMGGKGTMRRKKKATHRTAPTDDRRFQATIKKMGMAQITGIEEVNLFRDDGTVTNFMNPTVQAQLHASTYVISGQNQTKPLQDMLPSLINQLGPDNIKNIKNLMEHLVAKEGGENGPAEEGDEEIPELMETENFENVEGEKDETKGEPAEQAEEAPAEKPEETADA</sequence>
<dbReference type="InterPro" id="IPR038187">
    <property type="entry name" value="NAC_A/B_dom_sf"/>
</dbReference>
<keyword evidence="2" id="KW-0805">Transcription regulation</keyword>
<feature type="region of interest" description="Disordered" evidence="3">
    <location>
        <begin position="137"/>
        <end position="192"/>
    </location>
</feature>
<evidence type="ECO:0000256" key="1">
    <source>
        <dbReference type="ARBA" id="ARBA00005296"/>
    </source>
</evidence>
<dbReference type="FunFam" id="2.20.70.30:FF:000001">
    <property type="entry name" value="Transcription factor BTF3 homolog"/>
    <property type="match status" value="1"/>
</dbReference>
<comment type="subunit">
    <text evidence="2">Part of the nascent polypeptide-associated complex (NAC).</text>
</comment>
<dbReference type="CDD" id="cd22055">
    <property type="entry name" value="NAC_BTF3"/>
    <property type="match status" value="1"/>
</dbReference>
<dbReference type="InterPro" id="IPR039370">
    <property type="entry name" value="BTF3"/>
</dbReference>
<comment type="caution">
    <text evidence="5">The sequence shown here is derived from an EMBL/GenBank/DDBJ whole genome shotgun (WGS) entry which is preliminary data.</text>
</comment>
<dbReference type="EMBL" id="JAMWBK010000001">
    <property type="protein sequence ID" value="KAJ8908357.1"/>
    <property type="molecule type" value="Genomic_DNA"/>
</dbReference>
<name>A0AAV8V3N2_9RHOD</name>
<feature type="domain" description="NAC-A/B" evidence="4">
    <location>
        <begin position="46"/>
        <end position="111"/>
    </location>
</feature>
<feature type="compositionally biased region" description="Basic and acidic residues" evidence="3">
    <location>
        <begin position="182"/>
        <end position="192"/>
    </location>
</feature>
<dbReference type="InterPro" id="IPR002715">
    <property type="entry name" value="Nas_poly-pep-assoc_cplx_dom"/>
</dbReference>
<accession>A0AAV8V3N2</accession>
<dbReference type="AlphaFoldDB" id="A0AAV8V3N2"/>
<feature type="compositionally biased region" description="Basic and acidic residues" evidence="3">
    <location>
        <begin position="164"/>
        <end position="174"/>
    </location>
</feature>
<dbReference type="SMART" id="SM01407">
    <property type="entry name" value="NAC"/>
    <property type="match status" value="1"/>
</dbReference>
<comment type="similarity">
    <text evidence="1 2">Belongs to the NAC-beta family.</text>
</comment>
<keyword evidence="2" id="KW-0804">Transcription</keyword>
<evidence type="ECO:0000313" key="5">
    <source>
        <dbReference type="EMBL" id="KAJ8908357.1"/>
    </source>
</evidence>
<reference evidence="5 6" key="1">
    <citation type="journal article" date="2023" name="Nat. Commun.">
        <title>Origin of minicircular mitochondrial genomes in red algae.</title>
        <authorList>
            <person name="Lee Y."/>
            <person name="Cho C.H."/>
            <person name="Lee Y.M."/>
            <person name="Park S.I."/>
            <person name="Yang J.H."/>
            <person name="West J.A."/>
            <person name="Bhattacharya D."/>
            <person name="Yoon H.S."/>
        </authorList>
    </citation>
    <scope>NUCLEOTIDE SEQUENCE [LARGE SCALE GENOMIC DNA]</scope>
    <source>
        <strain evidence="5 6">CCMP1338</strain>
        <tissue evidence="5">Whole cell</tissue>
    </source>
</reference>
<dbReference type="Pfam" id="PF01849">
    <property type="entry name" value="NAC"/>
    <property type="match status" value="1"/>
</dbReference>
<evidence type="ECO:0000259" key="4">
    <source>
        <dbReference type="PROSITE" id="PS51151"/>
    </source>
</evidence>
<evidence type="ECO:0000256" key="3">
    <source>
        <dbReference type="SAM" id="MobiDB-lite"/>
    </source>
</evidence>
<evidence type="ECO:0000313" key="6">
    <source>
        <dbReference type="Proteomes" id="UP001157974"/>
    </source>
</evidence>
<dbReference type="Proteomes" id="UP001157974">
    <property type="component" value="Unassembled WGS sequence"/>
</dbReference>
<evidence type="ECO:0000256" key="2">
    <source>
        <dbReference type="RuleBase" id="RU361272"/>
    </source>
</evidence>
<dbReference type="Gene3D" id="2.20.70.30">
    <property type="entry name" value="Nascent polypeptide-associated complex domain"/>
    <property type="match status" value="1"/>
</dbReference>
<feature type="compositionally biased region" description="Acidic residues" evidence="3">
    <location>
        <begin position="143"/>
        <end position="163"/>
    </location>
</feature>
<protein>
    <recommendedName>
        <fullName evidence="2">Nascent polypeptide-associated complex subunit beta</fullName>
    </recommendedName>
</protein>
<organism evidence="5 6">
    <name type="scientific">Rhodosorus marinus</name>
    <dbReference type="NCBI Taxonomy" id="101924"/>
    <lineage>
        <taxon>Eukaryota</taxon>
        <taxon>Rhodophyta</taxon>
        <taxon>Stylonematophyceae</taxon>
        <taxon>Stylonematales</taxon>
        <taxon>Stylonemataceae</taxon>
        <taxon>Rhodosorus</taxon>
    </lineage>
</organism>
<dbReference type="PANTHER" id="PTHR10351">
    <property type="entry name" value="TRANSCRIPTION FACTOR BTF3 FAMILY MEMBER"/>
    <property type="match status" value="1"/>
</dbReference>